<dbReference type="HAMAP" id="MF_00109">
    <property type="entry name" value="Shikimate_kinase"/>
    <property type="match status" value="1"/>
</dbReference>
<comment type="function">
    <text evidence="7">Catalyzes the specific phosphorylation of the 3-hydroxyl group of shikimic acid using ATP as a cosubstrate.</text>
</comment>
<comment type="subcellular location">
    <subcellularLocation>
        <location evidence="7">Cytoplasm</location>
    </subcellularLocation>
</comment>
<dbReference type="GO" id="GO:0009073">
    <property type="term" value="P:aromatic amino acid family biosynthetic process"/>
    <property type="evidence" value="ECO:0007669"/>
    <property type="project" value="UniProtKB-KW"/>
</dbReference>
<dbReference type="AlphaFoldDB" id="A0A1H2XM39"/>
<dbReference type="GO" id="GO:0008652">
    <property type="term" value="P:amino acid biosynthetic process"/>
    <property type="evidence" value="ECO:0007669"/>
    <property type="project" value="UniProtKB-KW"/>
</dbReference>
<feature type="binding site" evidence="7">
    <location>
        <position position="32"/>
    </location>
    <ligand>
        <name>substrate</name>
    </ligand>
</feature>
<dbReference type="GO" id="GO:0004765">
    <property type="term" value="F:shikimate kinase activity"/>
    <property type="evidence" value="ECO:0007669"/>
    <property type="project" value="UniProtKB-UniRule"/>
</dbReference>
<accession>A0A1H2XM39</accession>
<dbReference type="GO" id="GO:0005829">
    <property type="term" value="C:cytosol"/>
    <property type="evidence" value="ECO:0007669"/>
    <property type="project" value="TreeGrafter"/>
</dbReference>
<evidence type="ECO:0000313" key="9">
    <source>
        <dbReference type="Proteomes" id="UP000199595"/>
    </source>
</evidence>
<evidence type="ECO:0000256" key="2">
    <source>
        <dbReference type="ARBA" id="ARBA00022679"/>
    </source>
</evidence>
<keyword evidence="7" id="KW-0963">Cytoplasm</keyword>
<comment type="similarity">
    <text evidence="7">Belongs to the shikimate kinase family.</text>
</comment>
<comment type="cofactor">
    <cofactor evidence="7">
        <name>Mg(2+)</name>
        <dbReference type="ChEBI" id="CHEBI:18420"/>
    </cofactor>
    <text evidence="7">Binds 1 Mg(2+) ion per subunit.</text>
</comment>
<dbReference type="PANTHER" id="PTHR21087">
    <property type="entry name" value="SHIKIMATE KINASE"/>
    <property type="match status" value="1"/>
</dbReference>
<dbReference type="PRINTS" id="PR01100">
    <property type="entry name" value="SHIKIMTKNASE"/>
</dbReference>
<keyword evidence="5 7" id="KW-0067">ATP-binding</keyword>
<dbReference type="GO" id="GO:0009423">
    <property type="term" value="P:chorismate biosynthetic process"/>
    <property type="evidence" value="ECO:0007669"/>
    <property type="project" value="UniProtKB-UniRule"/>
</dbReference>
<dbReference type="Proteomes" id="UP000199595">
    <property type="component" value="Unassembled WGS sequence"/>
</dbReference>
<organism evidence="8 9">
    <name type="scientific">Lutibacter oricola</name>
    <dbReference type="NCBI Taxonomy" id="762486"/>
    <lineage>
        <taxon>Bacteria</taxon>
        <taxon>Pseudomonadati</taxon>
        <taxon>Bacteroidota</taxon>
        <taxon>Flavobacteriia</taxon>
        <taxon>Flavobacteriales</taxon>
        <taxon>Flavobacteriaceae</taxon>
        <taxon>Lutibacter</taxon>
    </lineage>
</organism>
<dbReference type="Gene3D" id="3.40.50.300">
    <property type="entry name" value="P-loop containing nucleotide triphosphate hydrolases"/>
    <property type="match status" value="1"/>
</dbReference>
<dbReference type="EC" id="2.7.1.71" evidence="7"/>
<proteinExistence type="inferred from homology"/>
<evidence type="ECO:0000256" key="1">
    <source>
        <dbReference type="ARBA" id="ARBA00022605"/>
    </source>
</evidence>
<reference evidence="8 9" key="1">
    <citation type="submission" date="2016-10" db="EMBL/GenBank/DDBJ databases">
        <authorList>
            <person name="de Groot N.N."/>
        </authorList>
    </citation>
    <scope>NUCLEOTIDE SEQUENCE [LARGE SCALE GENOMIC DNA]</scope>
    <source>
        <strain evidence="8 9">DSM 24956</strain>
    </source>
</reference>
<dbReference type="InterPro" id="IPR000623">
    <property type="entry name" value="Shikimate_kinase/TSH1"/>
</dbReference>
<dbReference type="Pfam" id="PF01202">
    <property type="entry name" value="SKI"/>
    <property type="match status" value="1"/>
</dbReference>
<evidence type="ECO:0000313" key="8">
    <source>
        <dbReference type="EMBL" id="SDW93952.1"/>
    </source>
</evidence>
<dbReference type="InterPro" id="IPR027417">
    <property type="entry name" value="P-loop_NTPase"/>
</dbReference>
<dbReference type="OrthoDB" id="9800332at2"/>
<feature type="binding site" evidence="7">
    <location>
        <position position="118"/>
    </location>
    <ligand>
        <name>ATP</name>
        <dbReference type="ChEBI" id="CHEBI:30616"/>
    </ligand>
</feature>
<protein>
    <recommendedName>
        <fullName evidence="7">Shikimate kinase</fullName>
        <shortName evidence="7">SK</shortName>
        <ecNumber evidence="7">2.7.1.71</ecNumber>
    </recommendedName>
</protein>
<keyword evidence="1 7" id="KW-0028">Amino-acid biosynthesis</keyword>
<dbReference type="CDD" id="cd00464">
    <property type="entry name" value="SK"/>
    <property type="match status" value="1"/>
</dbReference>
<dbReference type="STRING" id="762486.SAMN05444411_102511"/>
<feature type="binding site" evidence="7">
    <location>
        <position position="56"/>
    </location>
    <ligand>
        <name>substrate</name>
    </ligand>
</feature>
<keyword evidence="7" id="KW-0460">Magnesium</keyword>
<dbReference type="EMBL" id="FNNJ01000002">
    <property type="protein sequence ID" value="SDW93952.1"/>
    <property type="molecule type" value="Genomic_DNA"/>
</dbReference>
<sequence>MKIVLLGYMASGKSAVGRKLAEKLDLQFVDLDDFIEENEEMSISDMFSKKGEIYFRKKESEYLEILLNNKKNLLISSGGGTPCYGNNLNSIKEKSISIYLDASIQTIFDRLKNETSQRPLVATIGIDSLKEYIAKHLFERRNFYEKATHKISVNNKSIAEISTEVLELF</sequence>
<dbReference type="InterPro" id="IPR031322">
    <property type="entry name" value="Shikimate/glucono_kinase"/>
</dbReference>
<dbReference type="UniPathway" id="UPA00053">
    <property type="reaction ID" value="UER00088"/>
</dbReference>
<keyword evidence="7" id="KW-0479">Metal-binding</keyword>
<feature type="binding site" evidence="7">
    <location>
        <position position="79"/>
    </location>
    <ligand>
        <name>substrate</name>
    </ligand>
</feature>
<comment type="catalytic activity">
    <reaction evidence="7">
        <text>shikimate + ATP = 3-phosphoshikimate + ADP + H(+)</text>
        <dbReference type="Rhea" id="RHEA:13121"/>
        <dbReference type="ChEBI" id="CHEBI:15378"/>
        <dbReference type="ChEBI" id="CHEBI:30616"/>
        <dbReference type="ChEBI" id="CHEBI:36208"/>
        <dbReference type="ChEBI" id="CHEBI:145989"/>
        <dbReference type="ChEBI" id="CHEBI:456216"/>
        <dbReference type="EC" id="2.7.1.71"/>
    </reaction>
</comment>
<keyword evidence="9" id="KW-1185">Reference proteome</keyword>
<comment type="caution">
    <text evidence="7">Lacks conserved residue(s) required for the propagation of feature annotation.</text>
</comment>
<feature type="binding site" evidence="7">
    <location>
        <position position="14"/>
    </location>
    <ligand>
        <name>Mg(2+)</name>
        <dbReference type="ChEBI" id="CHEBI:18420"/>
    </ligand>
</feature>
<evidence type="ECO:0000256" key="4">
    <source>
        <dbReference type="ARBA" id="ARBA00022777"/>
    </source>
</evidence>
<comment type="pathway">
    <text evidence="7">Metabolic intermediate biosynthesis; chorismate biosynthesis; chorismate from D-erythrose 4-phosphate and phosphoenolpyruvate: step 5/7.</text>
</comment>
<keyword evidence="6 7" id="KW-0057">Aromatic amino acid biosynthesis</keyword>
<comment type="subunit">
    <text evidence="7">Monomer.</text>
</comment>
<dbReference type="RefSeq" id="WP_090121704.1">
    <property type="nucleotide sequence ID" value="NZ_FNNJ01000002.1"/>
</dbReference>
<evidence type="ECO:0000256" key="7">
    <source>
        <dbReference type="HAMAP-Rule" id="MF_00109"/>
    </source>
</evidence>
<evidence type="ECO:0000256" key="3">
    <source>
        <dbReference type="ARBA" id="ARBA00022741"/>
    </source>
</evidence>
<name>A0A1H2XM39_9FLAO</name>
<dbReference type="SUPFAM" id="SSF52540">
    <property type="entry name" value="P-loop containing nucleoside triphosphate hydrolases"/>
    <property type="match status" value="1"/>
</dbReference>
<dbReference type="PANTHER" id="PTHR21087:SF16">
    <property type="entry name" value="SHIKIMATE KINASE 1, CHLOROPLASTIC"/>
    <property type="match status" value="1"/>
</dbReference>
<feature type="binding site" evidence="7">
    <location>
        <begin position="10"/>
        <end position="15"/>
    </location>
    <ligand>
        <name>ATP</name>
        <dbReference type="ChEBI" id="CHEBI:30616"/>
    </ligand>
</feature>
<gene>
    <name evidence="7" type="primary">aroK</name>
    <name evidence="8" type="ORF">SAMN05444411_102511</name>
</gene>
<keyword evidence="4 7" id="KW-0418">Kinase</keyword>
<feature type="binding site" evidence="7">
    <location>
        <position position="140"/>
    </location>
    <ligand>
        <name>substrate</name>
    </ligand>
</feature>
<keyword evidence="3 7" id="KW-0547">Nucleotide-binding</keyword>
<dbReference type="GO" id="GO:0000287">
    <property type="term" value="F:magnesium ion binding"/>
    <property type="evidence" value="ECO:0007669"/>
    <property type="project" value="UniProtKB-UniRule"/>
</dbReference>
<evidence type="ECO:0000256" key="6">
    <source>
        <dbReference type="ARBA" id="ARBA00023141"/>
    </source>
</evidence>
<dbReference type="GO" id="GO:0005524">
    <property type="term" value="F:ATP binding"/>
    <property type="evidence" value="ECO:0007669"/>
    <property type="project" value="UniProtKB-UniRule"/>
</dbReference>
<keyword evidence="2 7" id="KW-0808">Transferase</keyword>
<evidence type="ECO:0000256" key="5">
    <source>
        <dbReference type="ARBA" id="ARBA00022840"/>
    </source>
</evidence>